<keyword evidence="3" id="KW-1185">Reference proteome</keyword>
<proteinExistence type="predicted"/>
<gene>
    <name evidence="2" type="ORF">IRJ41_001884</name>
</gene>
<feature type="compositionally biased region" description="Polar residues" evidence="1">
    <location>
        <begin position="228"/>
        <end position="241"/>
    </location>
</feature>
<dbReference type="InterPro" id="IPR003961">
    <property type="entry name" value="FN3_dom"/>
</dbReference>
<evidence type="ECO:0000313" key="3">
    <source>
        <dbReference type="Proteomes" id="UP001059041"/>
    </source>
</evidence>
<dbReference type="SUPFAM" id="SSF49265">
    <property type="entry name" value="Fibronectin type III"/>
    <property type="match status" value="1"/>
</dbReference>
<evidence type="ECO:0000256" key="1">
    <source>
        <dbReference type="SAM" id="MobiDB-lite"/>
    </source>
</evidence>
<evidence type="ECO:0000313" key="2">
    <source>
        <dbReference type="EMBL" id="KAI7794809.1"/>
    </source>
</evidence>
<comment type="caution">
    <text evidence="2">The sequence shown here is derived from an EMBL/GenBank/DDBJ whole genome shotgun (WGS) entry which is preliminary data.</text>
</comment>
<dbReference type="CDD" id="cd00063">
    <property type="entry name" value="FN3"/>
    <property type="match status" value="1"/>
</dbReference>
<feature type="compositionally biased region" description="Basic and acidic residues" evidence="1">
    <location>
        <begin position="242"/>
        <end position="261"/>
    </location>
</feature>
<dbReference type="EMBL" id="JAFHDT010000020">
    <property type="protein sequence ID" value="KAI7794809.1"/>
    <property type="molecule type" value="Genomic_DNA"/>
</dbReference>
<name>A0A9W7WDB7_TRIRA</name>
<dbReference type="InterPro" id="IPR013783">
    <property type="entry name" value="Ig-like_fold"/>
</dbReference>
<reference evidence="2" key="1">
    <citation type="submission" date="2021-02" db="EMBL/GenBank/DDBJ databases">
        <title>Comparative genomics reveals that relaxation of natural selection precedes convergent phenotypic evolution of cavefish.</title>
        <authorList>
            <person name="Peng Z."/>
        </authorList>
    </citation>
    <scope>NUCLEOTIDE SEQUENCE</scope>
    <source>
        <tissue evidence="2">Muscle</tissue>
    </source>
</reference>
<organism evidence="2 3">
    <name type="scientific">Triplophysa rosa</name>
    <name type="common">Cave loach</name>
    <dbReference type="NCBI Taxonomy" id="992332"/>
    <lineage>
        <taxon>Eukaryota</taxon>
        <taxon>Metazoa</taxon>
        <taxon>Chordata</taxon>
        <taxon>Craniata</taxon>
        <taxon>Vertebrata</taxon>
        <taxon>Euteleostomi</taxon>
        <taxon>Actinopterygii</taxon>
        <taxon>Neopterygii</taxon>
        <taxon>Teleostei</taxon>
        <taxon>Ostariophysi</taxon>
        <taxon>Cypriniformes</taxon>
        <taxon>Nemacheilidae</taxon>
        <taxon>Triplophysa</taxon>
    </lineage>
</organism>
<keyword evidence="2" id="KW-0675">Receptor</keyword>
<dbReference type="Proteomes" id="UP001059041">
    <property type="component" value="Linkage Group LG20"/>
</dbReference>
<protein>
    <submittedName>
        <fullName evidence="2">Receptor-type tyrosine-protein phosphatase H-like</fullName>
    </submittedName>
</protein>
<dbReference type="InterPro" id="IPR036116">
    <property type="entry name" value="FN3_sf"/>
</dbReference>
<feature type="region of interest" description="Disordered" evidence="1">
    <location>
        <begin position="228"/>
        <end position="261"/>
    </location>
</feature>
<dbReference type="Gene3D" id="2.60.40.10">
    <property type="entry name" value="Immunoglobulins"/>
    <property type="match status" value="1"/>
</dbReference>
<accession>A0A9W7WDB7</accession>
<dbReference type="AlphaFoldDB" id="A0A9W7WDB7"/>
<sequence length="261" mass="30070">MSDGYLFHAATAPQNVDGVTVQRQKDTSITLKFSDTKHVLGNRHFYILQYGEIESYTGLHNDDRNYDGFIYHCGPNTEHFLEFFYHYYEDTYTVTSLSPGTKYNFTLYWVLNGVRSRGYEFTDETTPSKVTGLNCEYSWMGRAITLHWDAQFGLRSEFEVRVNRGIPEQVNVTRYQIDGAPSAVQYFTEKQSSVNQVSNQHIRCFLGERVNERNAADQPLDRIYVNTATRNTPENHNSSVESESKDTSGEINHYEAPDMTV</sequence>